<accession>A0AAE1AAH0</accession>
<keyword evidence="2" id="KW-1185">Reference proteome</keyword>
<comment type="caution">
    <text evidence="1">The sequence shown here is derived from an EMBL/GenBank/DDBJ whole genome shotgun (WGS) entry which is preliminary data.</text>
</comment>
<evidence type="ECO:0000313" key="2">
    <source>
        <dbReference type="Proteomes" id="UP001283361"/>
    </source>
</evidence>
<evidence type="ECO:0000313" key="1">
    <source>
        <dbReference type="EMBL" id="KAK3784309.1"/>
    </source>
</evidence>
<protein>
    <submittedName>
        <fullName evidence="1">Uncharacterized protein</fullName>
    </submittedName>
</protein>
<reference evidence="1" key="1">
    <citation type="journal article" date="2023" name="G3 (Bethesda)">
        <title>A reference genome for the long-term kleptoplast-retaining sea slug Elysia crispata morphotype clarki.</title>
        <authorList>
            <person name="Eastman K.E."/>
            <person name="Pendleton A.L."/>
            <person name="Shaikh M.A."/>
            <person name="Suttiyut T."/>
            <person name="Ogas R."/>
            <person name="Tomko P."/>
            <person name="Gavelis G."/>
            <person name="Widhalm J.R."/>
            <person name="Wisecaver J.H."/>
        </authorList>
    </citation>
    <scope>NUCLEOTIDE SEQUENCE</scope>
    <source>
        <strain evidence="1">ECLA1</strain>
    </source>
</reference>
<dbReference type="Proteomes" id="UP001283361">
    <property type="component" value="Unassembled WGS sequence"/>
</dbReference>
<name>A0AAE1AAH0_9GAST</name>
<sequence length="73" mass="8034">MELGRAVAGATKPSIKTVNTSTGKDLWRLGTERLVSTAKDNGTYGQVFCRYTRDRLIVNPARMVRLTPVPGQL</sequence>
<organism evidence="1 2">
    <name type="scientific">Elysia crispata</name>
    <name type="common">lettuce slug</name>
    <dbReference type="NCBI Taxonomy" id="231223"/>
    <lineage>
        <taxon>Eukaryota</taxon>
        <taxon>Metazoa</taxon>
        <taxon>Spiralia</taxon>
        <taxon>Lophotrochozoa</taxon>
        <taxon>Mollusca</taxon>
        <taxon>Gastropoda</taxon>
        <taxon>Heterobranchia</taxon>
        <taxon>Euthyneura</taxon>
        <taxon>Panpulmonata</taxon>
        <taxon>Sacoglossa</taxon>
        <taxon>Placobranchoidea</taxon>
        <taxon>Plakobranchidae</taxon>
        <taxon>Elysia</taxon>
    </lineage>
</organism>
<dbReference type="AlphaFoldDB" id="A0AAE1AAH0"/>
<dbReference type="EMBL" id="JAWDGP010002288">
    <property type="protein sequence ID" value="KAK3784309.1"/>
    <property type="molecule type" value="Genomic_DNA"/>
</dbReference>
<proteinExistence type="predicted"/>
<gene>
    <name evidence="1" type="ORF">RRG08_057548</name>
</gene>